<dbReference type="KEGG" id="bvy:NCTC9239_01547"/>
<gene>
    <name evidence="2" type="ORF">NCTC9239_01547</name>
</gene>
<evidence type="ECO:0000313" key="3">
    <source>
        <dbReference type="Proteomes" id="UP000309952"/>
    </source>
</evidence>
<name>A0A4P1K3F3_9CAUL</name>
<keyword evidence="3" id="KW-1185">Reference proteome</keyword>
<feature type="region of interest" description="Disordered" evidence="1">
    <location>
        <begin position="114"/>
        <end position="136"/>
    </location>
</feature>
<dbReference type="Proteomes" id="UP000309952">
    <property type="component" value="Chromosome"/>
</dbReference>
<organism evidence="2 3">
    <name type="scientific">Brevundimonas vancanneytii</name>
    <dbReference type="NCBI Taxonomy" id="1325724"/>
    <lineage>
        <taxon>Bacteria</taxon>
        <taxon>Pseudomonadati</taxon>
        <taxon>Pseudomonadota</taxon>
        <taxon>Alphaproteobacteria</taxon>
        <taxon>Caulobacterales</taxon>
        <taxon>Caulobacteraceae</taxon>
        <taxon>Brevundimonas</taxon>
    </lineage>
</organism>
<dbReference type="RefSeq" id="WP_112999850.1">
    <property type="nucleotide sequence ID" value="NZ_LR588407.1"/>
</dbReference>
<dbReference type="EMBL" id="LR588407">
    <property type="protein sequence ID" value="VTO14880.1"/>
    <property type="molecule type" value="Genomic_DNA"/>
</dbReference>
<proteinExistence type="predicted"/>
<protein>
    <submittedName>
        <fullName evidence="2">Uncharacterized protein</fullName>
    </submittedName>
</protein>
<reference evidence="2 3" key="1">
    <citation type="submission" date="2019-04" db="EMBL/GenBank/DDBJ databases">
        <authorList>
            <consortium name="Pathogen Informatics"/>
        </authorList>
    </citation>
    <scope>NUCLEOTIDE SEQUENCE [LARGE SCALE GENOMIC DNA]</scope>
    <source>
        <strain evidence="2 3">NCTC9239</strain>
    </source>
</reference>
<dbReference type="GeneID" id="56576985"/>
<evidence type="ECO:0000313" key="2">
    <source>
        <dbReference type="EMBL" id="VTO14880.1"/>
    </source>
</evidence>
<accession>A0A4P1K3F3</accession>
<evidence type="ECO:0000256" key="1">
    <source>
        <dbReference type="SAM" id="MobiDB-lite"/>
    </source>
</evidence>
<sequence>MPQLLRLLCICLGVTIMVAVQMHGVVNNQHRVQHSVQFPGVTYEAMAEVAHHHDHVPASEAPDGGAVLDVADNGDAPFSHHHHSGGDIHLALTAPVHPVGSGLLASLDLGPAPDALPPGLTGDDPSHPPKHARLIA</sequence>
<dbReference type="AlphaFoldDB" id="A0A4P1K3F3"/>